<evidence type="ECO:0000256" key="1">
    <source>
        <dbReference type="ARBA" id="ARBA00004651"/>
    </source>
</evidence>
<evidence type="ECO:0000313" key="7">
    <source>
        <dbReference type="EMBL" id="WEA42350.1"/>
    </source>
</evidence>
<feature type="transmembrane region" description="Helical" evidence="6">
    <location>
        <begin position="302"/>
        <end position="322"/>
    </location>
</feature>
<dbReference type="CDD" id="cd06173">
    <property type="entry name" value="MFS_MefA_like"/>
    <property type="match status" value="1"/>
</dbReference>
<dbReference type="GO" id="GO:0005886">
    <property type="term" value="C:plasma membrane"/>
    <property type="evidence" value="ECO:0007669"/>
    <property type="project" value="UniProtKB-SubCell"/>
</dbReference>
<dbReference type="EMBL" id="CP118718">
    <property type="protein sequence ID" value="WEA42350.1"/>
    <property type="molecule type" value="Genomic_DNA"/>
</dbReference>
<feature type="transmembrane region" description="Helical" evidence="6">
    <location>
        <begin position="363"/>
        <end position="382"/>
    </location>
</feature>
<keyword evidence="4 6" id="KW-1133">Transmembrane helix</keyword>
<keyword evidence="2" id="KW-1003">Cell membrane</keyword>
<feature type="transmembrane region" description="Helical" evidence="6">
    <location>
        <begin position="39"/>
        <end position="63"/>
    </location>
</feature>
<feature type="transmembrane region" description="Helical" evidence="6">
    <location>
        <begin position="158"/>
        <end position="179"/>
    </location>
</feature>
<evidence type="ECO:0000313" key="8">
    <source>
        <dbReference type="Proteomes" id="UP001220217"/>
    </source>
</evidence>
<reference evidence="7 8" key="1">
    <citation type="submission" date="2023-02" db="EMBL/GenBank/DDBJ databases">
        <title>Complete genome sequence of Priestia aryabhattai G5MAi6, a methanol-tolerant strain isolated from tap water in Hong Kong.</title>
        <authorList>
            <person name="Leung K.M."/>
            <person name="Lai G.K.K."/>
            <person name="Griffin S.D.J."/>
        </authorList>
    </citation>
    <scope>NUCLEOTIDE SEQUENCE [LARGE SCALE GENOMIC DNA]</scope>
    <source>
        <strain evidence="7 8">G5MAi6</strain>
    </source>
</reference>
<comment type="subcellular location">
    <subcellularLocation>
        <location evidence="1">Cell membrane</location>
        <topology evidence="1">Multi-pass membrane protein</topology>
    </subcellularLocation>
</comment>
<dbReference type="InterPro" id="IPR011701">
    <property type="entry name" value="MFS"/>
</dbReference>
<evidence type="ECO:0000256" key="6">
    <source>
        <dbReference type="SAM" id="Phobius"/>
    </source>
</evidence>
<keyword evidence="5 6" id="KW-0472">Membrane</keyword>
<dbReference type="AlphaFoldDB" id="A0ABD7WPZ4"/>
<feature type="transmembrane region" description="Helical" evidence="6">
    <location>
        <begin position="334"/>
        <end position="357"/>
    </location>
</feature>
<feature type="transmembrane region" description="Helical" evidence="6">
    <location>
        <begin position="7"/>
        <end position="33"/>
    </location>
</feature>
<feature type="transmembrane region" description="Helical" evidence="6">
    <location>
        <begin position="83"/>
        <end position="106"/>
    </location>
</feature>
<dbReference type="Proteomes" id="UP001220217">
    <property type="component" value="Chromosome"/>
</dbReference>
<evidence type="ECO:0000256" key="5">
    <source>
        <dbReference type="ARBA" id="ARBA00023136"/>
    </source>
</evidence>
<keyword evidence="3 6" id="KW-0812">Transmembrane</keyword>
<dbReference type="Gene3D" id="1.20.1250.20">
    <property type="entry name" value="MFS general substrate transporter like domains"/>
    <property type="match status" value="1"/>
</dbReference>
<dbReference type="RefSeq" id="WP_275035936.1">
    <property type="nucleotide sequence ID" value="NZ_CP118718.1"/>
</dbReference>
<sequence>MKNRSVLFLWFGQSQANLADVLYIVALISILYAQNSSPVLLSCIPFTITAAKFLSSFTVPFLIDRYRAKRILVVSQLLKTIVLSMFFLWHMSLISMLCCVALIAFFDGWAAPVQSSMLPHLVDKEKLLKWNSMFNVTDQTIQIAAYPLGSFLIISWDAIGLLWLSFSLFSLSLVFMQAIRMNVHSSKTKQKQGLKEGWKLIWHYPRLRVLLVMEVLEGMAAGVWASAIVYVFVKEILNKNEAWWGYINSSFFVGTVLGGFVLLKISVEQERSLYHIVILGSLFSGFFTLLFGVISVPFLSLLLSFTIGIALQISATCSYTLTQTAVPLEKLPKVLSATLSVSYVTFGLSVLLLGAVASLNVTAAFLTAGGLIVISGCVSLFLRNYALTN</sequence>
<evidence type="ECO:0000256" key="3">
    <source>
        <dbReference type="ARBA" id="ARBA00022692"/>
    </source>
</evidence>
<accession>A0ABD7WPZ4</accession>
<feature type="transmembrane region" description="Helical" evidence="6">
    <location>
        <begin position="275"/>
        <end position="296"/>
    </location>
</feature>
<name>A0ABD7WPZ4_PRIAR</name>
<dbReference type="SUPFAM" id="SSF103473">
    <property type="entry name" value="MFS general substrate transporter"/>
    <property type="match status" value="1"/>
</dbReference>
<dbReference type="InterPro" id="IPR036259">
    <property type="entry name" value="MFS_trans_sf"/>
</dbReference>
<gene>
    <name evidence="7" type="ORF">PWO00_16100</name>
</gene>
<feature type="transmembrane region" description="Helical" evidence="6">
    <location>
        <begin position="209"/>
        <end position="231"/>
    </location>
</feature>
<dbReference type="Pfam" id="PF07690">
    <property type="entry name" value="MFS_1"/>
    <property type="match status" value="1"/>
</dbReference>
<protein>
    <submittedName>
        <fullName evidence="7">MFS transporter</fullName>
    </submittedName>
</protein>
<feature type="transmembrane region" description="Helical" evidence="6">
    <location>
        <begin position="243"/>
        <end position="263"/>
    </location>
</feature>
<organism evidence="7 8">
    <name type="scientific">Priestia aryabhattai</name>
    <name type="common">Bacillus aryabhattai</name>
    <dbReference type="NCBI Taxonomy" id="412384"/>
    <lineage>
        <taxon>Bacteria</taxon>
        <taxon>Bacillati</taxon>
        <taxon>Bacillota</taxon>
        <taxon>Bacilli</taxon>
        <taxon>Bacillales</taxon>
        <taxon>Bacillaceae</taxon>
        <taxon>Priestia</taxon>
    </lineage>
</organism>
<proteinExistence type="predicted"/>
<evidence type="ECO:0000256" key="2">
    <source>
        <dbReference type="ARBA" id="ARBA00022475"/>
    </source>
</evidence>
<dbReference type="PANTHER" id="PTHR23513">
    <property type="entry name" value="INTEGRAL MEMBRANE EFFLUX PROTEIN-RELATED"/>
    <property type="match status" value="1"/>
</dbReference>
<dbReference type="PANTHER" id="PTHR23513:SF19">
    <property type="entry name" value="MAJOR FACILITATOR SUPERFAMILY (MFS) PROFILE DOMAIN-CONTAINING PROTEIN"/>
    <property type="match status" value="1"/>
</dbReference>
<evidence type="ECO:0000256" key="4">
    <source>
        <dbReference type="ARBA" id="ARBA00022989"/>
    </source>
</evidence>